<name>A0A438DVN0_VITVI</name>
<dbReference type="OrthoDB" id="44467at2759"/>
<comment type="subcellular location">
    <subcellularLocation>
        <location evidence="1">Membrane</location>
        <topology evidence="1">Multi-pass membrane protein</topology>
    </subcellularLocation>
</comment>
<dbReference type="Gene3D" id="1.50.40.10">
    <property type="entry name" value="Mitochondrial carrier domain"/>
    <property type="match status" value="1"/>
</dbReference>
<dbReference type="EMBL" id="QGNW01001479">
    <property type="protein sequence ID" value="RVW39555.1"/>
    <property type="molecule type" value="Genomic_DNA"/>
</dbReference>
<dbReference type="InterPro" id="IPR018108">
    <property type="entry name" value="MCP_transmembrane"/>
</dbReference>
<keyword evidence="3" id="KW-0472">Membrane</keyword>
<evidence type="ECO:0000256" key="2">
    <source>
        <dbReference type="ARBA" id="ARBA00022692"/>
    </source>
</evidence>
<sequence>MADGREDNYVSVPEAFTSGMVAGAMESLISSPFEIIKVRKQVTSASLIPSSRSVAEKSAVVPSIARLLHGYTPDQKALNHSVGLLSTLTSKHPNMIGALQEYPWMMTGSGRPPPVFHVRRPLDVISLEGWVPCGGASDQE</sequence>
<evidence type="ECO:0000313" key="4">
    <source>
        <dbReference type="EMBL" id="RVW39555.1"/>
    </source>
</evidence>
<comment type="caution">
    <text evidence="4">The sequence shown here is derived from an EMBL/GenBank/DDBJ whole genome shotgun (WGS) entry which is preliminary data.</text>
</comment>
<dbReference type="Pfam" id="PF00153">
    <property type="entry name" value="Mito_carr"/>
    <property type="match status" value="1"/>
</dbReference>
<dbReference type="GO" id="GO:0016020">
    <property type="term" value="C:membrane"/>
    <property type="evidence" value="ECO:0007669"/>
    <property type="project" value="UniProtKB-SubCell"/>
</dbReference>
<dbReference type="AlphaFoldDB" id="A0A438DVN0"/>
<dbReference type="SUPFAM" id="SSF103506">
    <property type="entry name" value="Mitochondrial carrier"/>
    <property type="match status" value="1"/>
</dbReference>
<keyword evidence="2" id="KW-0812">Transmembrane</keyword>
<evidence type="ECO:0000313" key="5">
    <source>
        <dbReference type="Proteomes" id="UP000288805"/>
    </source>
</evidence>
<evidence type="ECO:0000256" key="1">
    <source>
        <dbReference type="ARBA" id="ARBA00004141"/>
    </source>
</evidence>
<reference evidence="4 5" key="1">
    <citation type="journal article" date="2018" name="PLoS Genet.">
        <title>Population sequencing reveals clonal diversity and ancestral inbreeding in the grapevine cultivar Chardonnay.</title>
        <authorList>
            <person name="Roach M.J."/>
            <person name="Johnson D.L."/>
            <person name="Bohlmann J."/>
            <person name="van Vuuren H.J."/>
            <person name="Jones S.J."/>
            <person name="Pretorius I.S."/>
            <person name="Schmidt S.A."/>
            <person name="Borneman A.R."/>
        </authorList>
    </citation>
    <scope>NUCLEOTIDE SEQUENCE [LARGE SCALE GENOMIC DNA]</scope>
    <source>
        <strain evidence="5">cv. Chardonnay</strain>
        <tissue evidence="4">Leaf</tissue>
    </source>
</reference>
<gene>
    <name evidence="4" type="ORF">CK203_104868</name>
</gene>
<proteinExistence type="predicted"/>
<protein>
    <submittedName>
        <fullName evidence="4">Uncharacterized protein</fullName>
    </submittedName>
</protein>
<evidence type="ECO:0000256" key="3">
    <source>
        <dbReference type="ARBA" id="ARBA00023136"/>
    </source>
</evidence>
<dbReference type="InterPro" id="IPR023395">
    <property type="entry name" value="MCP_dom_sf"/>
</dbReference>
<accession>A0A438DVN0</accession>
<organism evidence="4 5">
    <name type="scientific">Vitis vinifera</name>
    <name type="common">Grape</name>
    <dbReference type="NCBI Taxonomy" id="29760"/>
    <lineage>
        <taxon>Eukaryota</taxon>
        <taxon>Viridiplantae</taxon>
        <taxon>Streptophyta</taxon>
        <taxon>Embryophyta</taxon>
        <taxon>Tracheophyta</taxon>
        <taxon>Spermatophyta</taxon>
        <taxon>Magnoliopsida</taxon>
        <taxon>eudicotyledons</taxon>
        <taxon>Gunneridae</taxon>
        <taxon>Pentapetalae</taxon>
        <taxon>rosids</taxon>
        <taxon>Vitales</taxon>
        <taxon>Vitaceae</taxon>
        <taxon>Viteae</taxon>
        <taxon>Vitis</taxon>
    </lineage>
</organism>
<dbReference type="Proteomes" id="UP000288805">
    <property type="component" value="Unassembled WGS sequence"/>
</dbReference>